<proteinExistence type="predicted"/>
<protein>
    <submittedName>
        <fullName evidence="1">Uncharacterized protein</fullName>
    </submittedName>
</protein>
<dbReference type="Proteomes" id="UP000000600">
    <property type="component" value="Unassembled WGS sequence"/>
</dbReference>
<gene>
    <name evidence="1" type="ORF">GSPATT00004857001</name>
</gene>
<dbReference type="RefSeq" id="XP_001425882.1">
    <property type="nucleotide sequence ID" value="XM_001425845.1"/>
</dbReference>
<dbReference type="HOGENOM" id="CLU_2150718_0_0_1"/>
<reference evidence="1 2" key="1">
    <citation type="journal article" date="2006" name="Nature">
        <title>Global trends of whole-genome duplications revealed by the ciliate Paramecium tetraurelia.</title>
        <authorList>
            <consortium name="Genoscope"/>
            <person name="Aury J.-M."/>
            <person name="Jaillon O."/>
            <person name="Duret L."/>
            <person name="Noel B."/>
            <person name="Jubin C."/>
            <person name="Porcel B.M."/>
            <person name="Segurens B."/>
            <person name="Daubin V."/>
            <person name="Anthouard V."/>
            <person name="Aiach N."/>
            <person name="Arnaiz O."/>
            <person name="Billaut A."/>
            <person name="Beisson J."/>
            <person name="Blanc I."/>
            <person name="Bouhouche K."/>
            <person name="Camara F."/>
            <person name="Duharcourt S."/>
            <person name="Guigo R."/>
            <person name="Gogendeau D."/>
            <person name="Katinka M."/>
            <person name="Keller A.-M."/>
            <person name="Kissmehl R."/>
            <person name="Klotz C."/>
            <person name="Koll F."/>
            <person name="Le Moue A."/>
            <person name="Lepere C."/>
            <person name="Malinsky S."/>
            <person name="Nowacki M."/>
            <person name="Nowak J.K."/>
            <person name="Plattner H."/>
            <person name="Poulain J."/>
            <person name="Ruiz F."/>
            <person name="Serrano V."/>
            <person name="Zagulski M."/>
            <person name="Dessen P."/>
            <person name="Betermier M."/>
            <person name="Weissenbach J."/>
            <person name="Scarpelli C."/>
            <person name="Schachter V."/>
            <person name="Sperling L."/>
            <person name="Meyer E."/>
            <person name="Cohen J."/>
            <person name="Wincker P."/>
        </authorList>
    </citation>
    <scope>NUCLEOTIDE SEQUENCE [LARGE SCALE GENOMIC DNA]</scope>
    <source>
        <strain evidence="1 2">Stock d4-2</strain>
    </source>
</reference>
<evidence type="ECO:0000313" key="2">
    <source>
        <dbReference type="Proteomes" id="UP000000600"/>
    </source>
</evidence>
<organism evidence="1 2">
    <name type="scientific">Paramecium tetraurelia</name>
    <dbReference type="NCBI Taxonomy" id="5888"/>
    <lineage>
        <taxon>Eukaryota</taxon>
        <taxon>Sar</taxon>
        <taxon>Alveolata</taxon>
        <taxon>Ciliophora</taxon>
        <taxon>Intramacronucleata</taxon>
        <taxon>Oligohymenophorea</taxon>
        <taxon>Peniculida</taxon>
        <taxon>Parameciidae</taxon>
        <taxon>Paramecium</taxon>
    </lineage>
</organism>
<dbReference type="EMBL" id="CT867997">
    <property type="protein sequence ID" value="CAK58484.1"/>
    <property type="molecule type" value="Genomic_DNA"/>
</dbReference>
<dbReference type="InParanoid" id="A0BIW7"/>
<dbReference type="KEGG" id="ptm:GSPATT00004857001"/>
<evidence type="ECO:0000313" key="1">
    <source>
        <dbReference type="EMBL" id="CAK58484.1"/>
    </source>
</evidence>
<name>A0BIW7_PARTE</name>
<dbReference type="GeneID" id="5011666"/>
<keyword evidence="2" id="KW-1185">Reference proteome</keyword>
<dbReference type="AlphaFoldDB" id="A0BIW7"/>
<sequence>MFAKLKTLQLVLFSSFAILDKYLFIHLCAMVSVKVHKIQNDILLGDLISDKAKSKIENINNKNKQYFQIKSRIKQINLQFVKLLQDLSKSMNKLTEDHQLSINNYMEQISLF</sequence>
<accession>A0BIW7</accession>